<evidence type="ECO:0000313" key="1">
    <source>
        <dbReference type="EMBL" id="CAH2229095.1"/>
    </source>
</evidence>
<dbReference type="AlphaFoldDB" id="A0A8S4R135"/>
<reference evidence="1" key="1">
    <citation type="submission" date="2022-03" db="EMBL/GenBank/DDBJ databases">
        <authorList>
            <person name="Lindestad O."/>
        </authorList>
    </citation>
    <scope>NUCLEOTIDE SEQUENCE</scope>
</reference>
<comment type="caution">
    <text evidence="1">The sequence shown here is derived from an EMBL/GenBank/DDBJ whole genome shotgun (WGS) entry which is preliminary data.</text>
</comment>
<dbReference type="EMBL" id="CAKXAJ010024682">
    <property type="protein sequence ID" value="CAH2229095.1"/>
    <property type="molecule type" value="Genomic_DNA"/>
</dbReference>
<name>A0A8S4R135_9NEOP</name>
<protein>
    <submittedName>
        <fullName evidence="1">Jg2540 protein</fullName>
    </submittedName>
</protein>
<keyword evidence="2" id="KW-1185">Reference proteome</keyword>
<evidence type="ECO:0000313" key="2">
    <source>
        <dbReference type="Proteomes" id="UP000838756"/>
    </source>
</evidence>
<proteinExistence type="predicted"/>
<dbReference type="Proteomes" id="UP000838756">
    <property type="component" value="Unassembled WGS sequence"/>
</dbReference>
<gene>
    <name evidence="1" type="primary">jg2540</name>
    <name evidence="1" type="ORF">PAEG_LOCUS8582</name>
</gene>
<sequence>MKPSFRRRHRRVDWGSLHGELSRSPHLFGDSTTTPQVLIGYYRRMDRYGFMYIFRRHGIADDVISQKEAAERVKSFHMYIRCGVDWRKETAAICCTSASPGRRRVATRHYTSPSLLSEGVKQSRSLAW</sequence>
<accession>A0A8S4R135</accession>
<organism evidence="1 2">
    <name type="scientific">Pararge aegeria aegeria</name>
    <dbReference type="NCBI Taxonomy" id="348720"/>
    <lineage>
        <taxon>Eukaryota</taxon>
        <taxon>Metazoa</taxon>
        <taxon>Ecdysozoa</taxon>
        <taxon>Arthropoda</taxon>
        <taxon>Hexapoda</taxon>
        <taxon>Insecta</taxon>
        <taxon>Pterygota</taxon>
        <taxon>Neoptera</taxon>
        <taxon>Endopterygota</taxon>
        <taxon>Lepidoptera</taxon>
        <taxon>Glossata</taxon>
        <taxon>Ditrysia</taxon>
        <taxon>Papilionoidea</taxon>
        <taxon>Nymphalidae</taxon>
        <taxon>Satyrinae</taxon>
        <taxon>Satyrini</taxon>
        <taxon>Parargina</taxon>
        <taxon>Pararge</taxon>
    </lineage>
</organism>